<dbReference type="RefSeq" id="WP_209550948.1">
    <property type="nucleotide sequence ID" value="NZ_QFAY01000006.1"/>
</dbReference>
<evidence type="ECO:0000313" key="1">
    <source>
        <dbReference type="EMBL" id="MBP2620483.1"/>
    </source>
</evidence>
<protein>
    <recommendedName>
        <fullName evidence="3">Replication-relaxation</fullName>
    </recommendedName>
</protein>
<sequence>MSTILSKYKIRQNESGKYTTVVPSFYDKDYYRHFQIKRLPQTNRFPFFLQADNDGSGSIQLTISYQSEADFLLVGRQLSQLEQKILVFIARFRNVQKLQIQKEIGSSTAGSRLEKALKKLHQYFLIEVWEFPRKDKAGESARAYSITRNGFSLLRYLQLLEQQGCYQWETAFDADLYQPIRSWKIVDTYQVFRLSAHYKDFIPEKQFEPKPYTVRQADRKKNALGEEKESRTERQIFLRQASVEGELLFENPRLQYVFDLYPLVTEKDVADLLLQHWSTFEDDYRYLVLIVDSWDWVEEISQTYSLPDYAANILFFDLDSVQNDDLLSSLYQFDPDSSTYSVLPFKFMHP</sequence>
<evidence type="ECO:0000313" key="2">
    <source>
        <dbReference type="Proteomes" id="UP001519349"/>
    </source>
</evidence>
<comment type="caution">
    <text evidence="1">The sequence shown here is derived from an EMBL/GenBank/DDBJ whole genome shotgun (WGS) entry which is preliminary data.</text>
</comment>
<dbReference type="EMBL" id="QFAY01000006">
    <property type="protein sequence ID" value="MBP2620483.1"/>
    <property type="molecule type" value="Genomic_DNA"/>
</dbReference>
<reference evidence="1 2" key="1">
    <citation type="submission" date="2018-05" db="EMBL/GenBank/DDBJ databases">
        <title>Draft genome sequence of Streptococcus panodentis CCUG 70867T.</title>
        <authorList>
            <person name="Salva-Serra F."/>
            <person name="Mendez V."/>
            <person name="Jaen-Luchoro D."/>
            <person name="Gonzales-Siles L."/>
            <person name="Karlsson R."/>
            <person name="Engstrom-Jakobsson H."/>
            <person name="Busquets A."/>
            <person name="Gomila M."/>
            <person name="Pineiro-Iglesias B."/>
            <person name="Bennasar-Figueras A."/>
            <person name="Seeger M."/>
            <person name="Moore E."/>
        </authorList>
    </citation>
    <scope>NUCLEOTIDE SEQUENCE [LARGE SCALE GENOMIC DNA]</scope>
    <source>
        <strain evidence="1 2">CCUG 70867</strain>
    </source>
</reference>
<proteinExistence type="predicted"/>
<keyword evidence="2" id="KW-1185">Reference proteome</keyword>
<accession>A0ABS5AV82</accession>
<gene>
    <name evidence="1" type="ORF">DHL47_03855</name>
</gene>
<dbReference type="Proteomes" id="UP001519349">
    <property type="component" value="Unassembled WGS sequence"/>
</dbReference>
<name>A0ABS5AV82_9STRE</name>
<organism evidence="1 2">
    <name type="scientific">Streptococcus panodentis</name>
    <dbReference type="NCBI Taxonomy" id="1581472"/>
    <lineage>
        <taxon>Bacteria</taxon>
        <taxon>Bacillati</taxon>
        <taxon>Bacillota</taxon>
        <taxon>Bacilli</taxon>
        <taxon>Lactobacillales</taxon>
        <taxon>Streptococcaceae</taxon>
        <taxon>Streptococcus</taxon>
    </lineage>
</organism>
<evidence type="ECO:0008006" key="3">
    <source>
        <dbReference type="Google" id="ProtNLM"/>
    </source>
</evidence>